<dbReference type="GO" id="GO:0032456">
    <property type="term" value="P:endocytic recycling"/>
    <property type="evidence" value="ECO:0007669"/>
    <property type="project" value="InterPro"/>
</dbReference>
<feature type="compositionally biased region" description="Basic and acidic residues" evidence="4">
    <location>
        <begin position="606"/>
        <end position="617"/>
    </location>
</feature>
<dbReference type="AlphaFoldDB" id="A0AAV2T3Q3"/>
<dbReference type="GO" id="GO:1990745">
    <property type="term" value="C:EARP complex"/>
    <property type="evidence" value="ECO:0007669"/>
    <property type="project" value="InterPro"/>
</dbReference>
<dbReference type="InterPro" id="IPR040047">
    <property type="entry name" value="VPS50"/>
</dbReference>
<keyword evidence="3" id="KW-0175">Coiled coil</keyword>
<feature type="region of interest" description="Disordered" evidence="4">
    <location>
        <begin position="605"/>
        <end position="651"/>
    </location>
</feature>
<evidence type="ECO:0000313" key="8">
    <source>
        <dbReference type="Proteomes" id="UP001497525"/>
    </source>
</evidence>
<sequence length="1107" mass="125434">MDKIIRLVKQPKTASSTHGQSSKSPPAKHVIDNERDLAAIDDFVEGKDLSCFSRDPHMIQETLDGVEDDYYSMTFDSGKYEIEHSAGPTCRELAKLKLRLLLLDKQNKAVSRRVSELVLEKHPRYEAELKGVLLLQSDNWETLQLCRRIRKFLKISEDALILPRLTVLQNYRRRLRLNKTLHILHQIRTLQTSVLQLDILLNQRNFHAAIELHRESLVVLEDYRQYRCIEPIHIKLKAFGLRIDDLLDTELQHSCEHFSEESYATVQQAFELLGSTQTTFAQLQMHYISAIQRSSLSIVQSLVLKTESTDQTPVSQSYADLCSKIPLDSLPSCLMAVCQRLWIILLCYHRTLVWHENRACGKRVRNPTILPTKQKEHKLKMFSKSLNSRGTRRSSAAEETSEEENDTDEDLNGSCQPQLIRQWHDYVAGKLRSSRGRIWTEVSGRIEPILEALSETATDMTFDQIASVLRTVNHLVNIGEEFAGNLATDLPEVLRNAIYKFFKDFHRKHLERLKMFLENETWELCPVKASFSVLDLQEYRTILSLFKNSDSSDRQNSTSGHNLAVIGKTKSGSRNPCEERKKVFQPPYVLRQFDVSPDLFDDLEEDQRAESSPDAHDNVLTSPKQEKLRSNYARPLQRATSSPAPGSDADAKRIKGSIFSNTTLEVLRLIGRYLQMMLLLQPIAGEVMHCICQVFDYYLFSIFIFFGPVNSMDSADLPERLRLTLRRISERLIAPEDHPSVLKGDRFPLPEHEPMHVFNSISKFADTTDQKPDESIRSLSMSYLKAHFVGVESAICLADTLETVLLPHLSKCLPERKRGLTLVFREQSLAAAKQLREPCAAEIVPHLLSILMPSPSDGHAEPTGQTNAGQAIAATFSKIWLISGNTPANPSEKDTNVAQGNKTSPRLQAHVDLGDFSNMFVPHVTSINWTKKEVATVPSPYVNELHTSVFIPFASGLQAVVQRLGLSETSKIVMWNTLLTCIAGYLLNAYGSIQQCSEEGRGQMLVDVQFMANLAETDSKIRPFPKLDHVIEYIQAFYIPVHEWEHWLTRSGTKYTRAQLTGLAHCIARGDRRQRQRLLNTINQIYSAPGLSSAGLGNNGLLTTASN</sequence>
<dbReference type="GO" id="GO:0000149">
    <property type="term" value="F:SNARE binding"/>
    <property type="evidence" value="ECO:0007669"/>
    <property type="project" value="TreeGrafter"/>
</dbReference>
<organism evidence="7 8">
    <name type="scientific">Calicophoron daubneyi</name>
    <name type="common">Rumen fluke</name>
    <name type="synonym">Paramphistomum daubneyi</name>
    <dbReference type="NCBI Taxonomy" id="300641"/>
    <lineage>
        <taxon>Eukaryota</taxon>
        <taxon>Metazoa</taxon>
        <taxon>Spiralia</taxon>
        <taxon>Lophotrochozoa</taxon>
        <taxon>Platyhelminthes</taxon>
        <taxon>Trematoda</taxon>
        <taxon>Digenea</taxon>
        <taxon>Plagiorchiida</taxon>
        <taxon>Pronocephalata</taxon>
        <taxon>Paramphistomoidea</taxon>
        <taxon>Paramphistomidae</taxon>
        <taxon>Calicophoron</taxon>
    </lineage>
</organism>
<feature type="compositionally biased region" description="Acidic residues" evidence="4">
    <location>
        <begin position="399"/>
        <end position="411"/>
    </location>
</feature>
<evidence type="ECO:0000256" key="2">
    <source>
        <dbReference type="ARBA" id="ARBA00022927"/>
    </source>
</evidence>
<evidence type="ECO:0000256" key="1">
    <source>
        <dbReference type="ARBA" id="ARBA00022448"/>
    </source>
</evidence>
<feature type="region of interest" description="Disordered" evidence="4">
    <location>
        <begin position="549"/>
        <end position="578"/>
    </location>
</feature>
<gene>
    <name evidence="7" type="ORF">CDAUBV1_LOCUS2879</name>
</gene>
<dbReference type="GO" id="GO:0042147">
    <property type="term" value="P:retrograde transport, endosome to Golgi"/>
    <property type="evidence" value="ECO:0007669"/>
    <property type="project" value="InterPro"/>
</dbReference>
<comment type="caution">
    <text evidence="7">The sequence shown here is derived from an EMBL/GenBank/DDBJ whole genome shotgun (WGS) entry which is preliminary data.</text>
</comment>
<proteinExistence type="predicted"/>
<dbReference type="GO" id="GO:0005829">
    <property type="term" value="C:cytosol"/>
    <property type="evidence" value="ECO:0007669"/>
    <property type="project" value="GOC"/>
</dbReference>
<feature type="compositionally biased region" description="Polar residues" evidence="4">
    <location>
        <begin position="12"/>
        <end position="24"/>
    </location>
</feature>
<dbReference type="PANTHER" id="PTHR13258">
    <property type="entry name" value="SYNDETIN"/>
    <property type="match status" value="1"/>
</dbReference>
<keyword evidence="1" id="KW-0813">Transport</keyword>
<reference evidence="7" key="1">
    <citation type="submission" date="2024-06" db="EMBL/GenBank/DDBJ databases">
        <authorList>
            <person name="Liu X."/>
            <person name="Lenzi L."/>
            <person name="Haldenby T S."/>
            <person name="Uol C."/>
        </authorList>
    </citation>
    <scope>NUCLEOTIDE SEQUENCE</scope>
</reference>
<protein>
    <recommendedName>
        <fullName evidence="9">Coiled-coil domain-containing protein 132</fullName>
    </recommendedName>
</protein>
<feature type="domain" description="Vacuolar protein sorting-associated protein 54 N-terminal" evidence="6">
    <location>
        <begin position="64"/>
        <end position="354"/>
    </location>
</feature>
<evidence type="ECO:0000259" key="5">
    <source>
        <dbReference type="Pfam" id="PF10474"/>
    </source>
</evidence>
<evidence type="ECO:0000259" key="6">
    <source>
        <dbReference type="Pfam" id="PF10475"/>
    </source>
</evidence>
<evidence type="ECO:0008006" key="9">
    <source>
        <dbReference type="Google" id="ProtNLM"/>
    </source>
</evidence>
<evidence type="ECO:0000313" key="7">
    <source>
        <dbReference type="EMBL" id="CAL5130711.1"/>
    </source>
</evidence>
<dbReference type="Proteomes" id="UP001497525">
    <property type="component" value="Unassembled WGS sequence"/>
</dbReference>
<evidence type="ECO:0000256" key="3">
    <source>
        <dbReference type="ARBA" id="ARBA00023054"/>
    </source>
</evidence>
<keyword evidence="2" id="KW-0653">Protein transport</keyword>
<feature type="domain" description="Syndetin C-terminal" evidence="5">
    <location>
        <begin position="920"/>
        <end position="1082"/>
    </location>
</feature>
<feature type="region of interest" description="Disordered" evidence="4">
    <location>
        <begin position="386"/>
        <end position="414"/>
    </location>
</feature>
<dbReference type="Pfam" id="PF10475">
    <property type="entry name" value="Vps54_N"/>
    <property type="match status" value="1"/>
</dbReference>
<feature type="compositionally biased region" description="Polar residues" evidence="4">
    <location>
        <begin position="549"/>
        <end position="561"/>
    </location>
</feature>
<accession>A0AAV2T3Q3</accession>
<dbReference type="PANTHER" id="PTHR13258:SF0">
    <property type="entry name" value="SYNDETIN"/>
    <property type="match status" value="1"/>
</dbReference>
<dbReference type="InterPro" id="IPR019514">
    <property type="entry name" value="Syndetin_C"/>
</dbReference>
<evidence type="ECO:0000256" key="4">
    <source>
        <dbReference type="SAM" id="MobiDB-lite"/>
    </source>
</evidence>
<dbReference type="EMBL" id="CAXLJL010000070">
    <property type="protein sequence ID" value="CAL5130711.1"/>
    <property type="molecule type" value="Genomic_DNA"/>
</dbReference>
<dbReference type="Pfam" id="PF10474">
    <property type="entry name" value="Syndetin_C"/>
    <property type="match status" value="1"/>
</dbReference>
<dbReference type="GO" id="GO:0015031">
    <property type="term" value="P:protein transport"/>
    <property type="evidence" value="ECO:0007669"/>
    <property type="project" value="UniProtKB-KW"/>
</dbReference>
<dbReference type="InterPro" id="IPR019515">
    <property type="entry name" value="VPS54_N"/>
</dbReference>
<feature type="region of interest" description="Disordered" evidence="4">
    <location>
        <begin position="8"/>
        <end position="30"/>
    </location>
</feature>
<name>A0AAV2T3Q3_CALDB</name>